<evidence type="ECO:0000256" key="6">
    <source>
        <dbReference type="ARBA" id="ARBA00023040"/>
    </source>
</evidence>
<accession>A0AAD7IHW7</accession>
<dbReference type="AlphaFoldDB" id="A0AAD7IHW7"/>
<evidence type="ECO:0000256" key="10">
    <source>
        <dbReference type="SAM" id="Phobius"/>
    </source>
</evidence>
<keyword evidence="5 10" id="KW-1133">Transmembrane helix</keyword>
<evidence type="ECO:0000256" key="1">
    <source>
        <dbReference type="ARBA" id="ARBA00004141"/>
    </source>
</evidence>
<comment type="subcellular location">
    <subcellularLocation>
        <location evidence="1">Membrane</location>
        <topology evidence="1">Multi-pass membrane protein</topology>
    </subcellularLocation>
</comment>
<protein>
    <submittedName>
        <fullName evidence="11">Rcb2.42</fullName>
    </submittedName>
</protein>
<evidence type="ECO:0000313" key="11">
    <source>
        <dbReference type="EMBL" id="KAJ7743514.1"/>
    </source>
</evidence>
<dbReference type="PRINTS" id="PR00900">
    <property type="entry name" value="PHEROMONEAR"/>
</dbReference>
<gene>
    <name evidence="11" type="ORF">DFH07DRAFT_749943</name>
</gene>
<reference evidence="11" key="1">
    <citation type="submission" date="2023-03" db="EMBL/GenBank/DDBJ databases">
        <title>Massive genome expansion in bonnet fungi (Mycena s.s.) driven by repeated elements and novel gene families across ecological guilds.</title>
        <authorList>
            <consortium name="Lawrence Berkeley National Laboratory"/>
            <person name="Harder C.B."/>
            <person name="Miyauchi S."/>
            <person name="Viragh M."/>
            <person name="Kuo A."/>
            <person name="Thoen E."/>
            <person name="Andreopoulos B."/>
            <person name="Lu D."/>
            <person name="Skrede I."/>
            <person name="Drula E."/>
            <person name="Henrissat B."/>
            <person name="Morin E."/>
            <person name="Kohler A."/>
            <person name="Barry K."/>
            <person name="LaButti K."/>
            <person name="Morin E."/>
            <person name="Salamov A."/>
            <person name="Lipzen A."/>
            <person name="Mereny Z."/>
            <person name="Hegedus B."/>
            <person name="Baldrian P."/>
            <person name="Stursova M."/>
            <person name="Weitz H."/>
            <person name="Taylor A."/>
            <person name="Grigoriev I.V."/>
            <person name="Nagy L.G."/>
            <person name="Martin F."/>
            <person name="Kauserud H."/>
        </authorList>
    </citation>
    <scope>NUCLEOTIDE SEQUENCE</scope>
    <source>
        <strain evidence="11">CBHHK188m</strain>
    </source>
</reference>
<keyword evidence="4 10" id="KW-0812">Transmembrane</keyword>
<feature type="transmembrane region" description="Helical" evidence="10">
    <location>
        <begin position="104"/>
        <end position="126"/>
    </location>
</feature>
<dbReference type="Proteomes" id="UP001215280">
    <property type="component" value="Unassembled WGS sequence"/>
</dbReference>
<keyword evidence="8" id="KW-0675">Receptor</keyword>
<dbReference type="Gene3D" id="1.20.1070.10">
    <property type="entry name" value="Rhodopsin 7-helix transmembrane proteins"/>
    <property type="match status" value="1"/>
</dbReference>
<evidence type="ECO:0000256" key="9">
    <source>
        <dbReference type="ARBA" id="ARBA00023224"/>
    </source>
</evidence>
<feature type="transmembrane region" description="Helical" evidence="10">
    <location>
        <begin position="6"/>
        <end position="22"/>
    </location>
</feature>
<keyword evidence="9" id="KW-0807">Transducer</keyword>
<dbReference type="Pfam" id="PF02076">
    <property type="entry name" value="STE3"/>
    <property type="match status" value="1"/>
</dbReference>
<sequence>MHPELAVGAFLASALVLVPLPWHWRARNVATISIIVWLFMSNLTFAINSIIWAGNINYVVPVWCDIVTKLEVGATAALPACALSLALQLWRVSSAARMTHTTRILILDLTLCWGYPAVTMALHYIFQGHRFDIIEDFGCRPTSYISIPAVLLFYSPIAAIVVLIFIYSGLAFAAFYRRRRTFTSFLQMKSSSFTARRYVRLMAITTALALWDAAVIGLVFALTFQGGLRPYTSWAAVHFDFDRADTYPTALIPPAQLAWTYVQWWTIPCSGYSFFCFFAFGEDAEREYGPWVRWVARGMRALGGVAARVPRRRGRTEALFEPGASTSSEAALALPRWTEDSIIDIKPEFSDMSFYDGEGRIDCTGTIMREMKIFGL</sequence>
<dbReference type="CDD" id="cd14966">
    <property type="entry name" value="7tmD_STE3"/>
    <property type="match status" value="1"/>
</dbReference>
<feature type="transmembrane region" description="Helical" evidence="10">
    <location>
        <begin position="198"/>
        <end position="224"/>
    </location>
</feature>
<evidence type="ECO:0000256" key="4">
    <source>
        <dbReference type="ARBA" id="ARBA00022692"/>
    </source>
</evidence>
<feature type="transmembrane region" description="Helical" evidence="10">
    <location>
        <begin position="29"/>
        <end position="52"/>
    </location>
</feature>
<feature type="transmembrane region" description="Helical" evidence="10">
    <location>
        <begin position="151"/>
        <end position="177"/>
    </location>
</feature>
<dbReference type="InterPro" id="IPR001546">
    <property type="entry name" value="GPCR_Pheromne_A_rcpt"/>
</dbReference>
<evidence type="ECO:0000256" key="2">
    <source>
        <dbReference type="ARBA" id="ARBA00011085"/>
    </source>
</evidence>
<dbReference type="PANTHER" id="PTHR28097:SF1">
    <property type="entry name" value="PHEROMONE A FACTOR RECEPTOR"/>
    <property type="match status" value="1"/>
</dbReference>
<dbReference type="GO" id="GO:0000750">
    <property type="term" value="P:pheromone-dependent signal transduction involved in conjugation with cellular fusion"/>
    <property type="evidence" value="ECO:0007669"/>
    <property type="project" value="TreeGrafter"/>
</dbReference>
<proteinExistence type="inferred from homology"/>
<keyword evidence="3" id="KW-0589">Pheromone response</keyword>
<dbReference type="PANTHER" id="PTHR28097">
    <property type="entry name" value="PHEROMONE A FACTOR RECEPTOR"/>
    <property type="match status" value="1"/>
</dbReference>
<dbReference type="PRINTS" id="PR00899">
    <property type="entry name" value="GPCRSTE3"/>
</dbReference>
<keyword evidence="7 10" id="KW-0472">Membrane</keyword>
<dbReference type="EMBL" id="JARJLG010000112">
    <property type="protein sequence ID" value="KAJ7743514.1"/>
    <property type="molecule type" value="Genomic_DNA"/>
</dbReference>
<evidence type="ECO:0000313" key="12">
    <source>
        <dbReference type="Proteomes" id="UP001215280"/>
    </source>
</evidence>
<evidence type="ECO:0000256" key="5">
    <source>
        <dbReference type="ARBA" id="ARBA00022989"/>
    </source>
</evidence>
<dbReference type="GO" id="GO:0004933">
    <property type="term" value="F:mating-type a-factor pheromone receptor activity"/>
    <property type="evidence" value="ECO:0007669"/>
    <property type="project" value="InterPro"/>
</dbReference>
<evidence type="ECO:0000256" key="8">
    <source>
        <dbReference type="ARBA" id="ARBA00023170"/>
    </source>
</evidence>
<evidence type="ECO:0000256" key="3">
    <source>
        <dbReference type="ARBA" id="ARBA00022507"/>
    </source>
</evidence>
<dbReference type="InterPro" id="IPR001499">
    <property type="entry name" value="GPCR_STE3"/>
</dbReference>
<dbReference type="GO" id="GO:0005886">
    <property type="term" value="C:plasma membrane"/>
    <property type="evidence" value="ECO:0007669"/>
    <property type="project" value="TreeGrafter"/>
</dbReference>
<organism evidence="11 12">
    <name type="scientific">Mycena maculata</name>
    <dbReference type="NCBI Taxonomy" id="230809"/>
    <lineage>
        <taxon>Eukaryota</taxon>
        <taxon>Fungi</taxon>
        <taxon>Dikarya</taxon>
        <taxon>Basidiomycota</taxon>
        <taxon>Agaricomycotina</taxon>
        <taxon>Agaricomycetes</taxon>
        <taxon>Agaricomycetidae</taxon>
        <taxon>Agaricales</taxon>
        <taxon>Marasmiineae</taxon>
        <taxon>Mycenaceae</taxon>
        <taxon>Mycena</taxon>
    </lineage>
</organism>
<comment type="caution">
    <text evidence="11">The sequence shown here is derived from an EMBL/GenBank/DDBJ whole genome shotgun (WGS) entry which is preliminary data.</text>
</comment>
<comment type="similarity">
    <text evidence="2">Belongs to the G-protein coupled receptor 4 family.</text>
</comment>
<evidence type="ECO:0000256" key="7">
    <source>
        <dbReference type="ARBA" id="ARBA00023136"/>
    </source>
</evidence>
<keyword evidence="6" id="KW-0297">G-protein coupled receptor</keyword>
<keyword evidence="12" id="KW-1185">Reference proteome</keyword>
<feature type="transmembrane region" description="Helical" evidence="10">
    <location>
        <begin position="72"/>
        <end position="92"/>
    </location>
</feature>
<name>A0AAD7IHW7_9AGAR</name>